<feature type="domain" description="D-isomer specific 2-hydroxyacid dehydrogenase catalytic" evidence="2">
    <location>
        <begin position="6"/>
        <end position="112"/>
    </location>
</feature>
<sequence>MSIPRIVVTRVLPPTSQAALEKLSNVEMVQWKEDRNMPRDLLLNSIKGADGLLCMLTDKVDQELFKVAGPKLKVVSTMSVGFDHVDTAELKQRGIKLGYTPDVLTDATADTTVMLLLAAARRLKESIRAVEDGEWREWGPNWLCDGYCVPPHLFSIEFHPRCPVYLQNPWRGRPRPHR</sequence>
<dbReference type="Gene3D" id="3.40.50.720">
    <property type="entry name" value="NAD(P)-binding Rossmann-like Domain"/>
    <property type="match status" value="2"/>
</dbReference>
<name>A0A433D7H0_9FUNG</name>
<dbReference type="Pfam" id="PF00389">
    <property type="entry name" value="2-Hacid_dh"/>
    <property type="match status" value="1"/>
</dbReference>
<dbReference type="EMBL" id="RBNI01005360">
    <property type="protein sequence ID" value="RUP46789.1"/>
    <property type="molecule type" value="Genomic_DNA"/>
</dbReference>
<dbReference type="AlphaFoldDB" id="A0A433D7H0"/>
<protein>
    <submittedName>
        <fullName evidence="3">Glyoxylate reductase</fullName>
    </submittedName>
</protein>
<gene>
    <name evidence="3" type="ORF">BC936DRAFT_146520</name>
</gene>
<dbReference type="OrthoDB" id="9991913at2759"/>
<dbReference type="Proteomes" id="UP000268093">
    <property type="component" value="Unassembled WGS sequence"/>
</dbReference>
<organism evidence="3 4">
    <name type="scientific">Jimgerdemannia flammicorona</name>
    <dbReference type="NCBI Taxonomy" id="994334"/>
    <lineage>
        <taxon>Eukaryota</taxon>
        <taxon>Fungi</taxon>
        <taxon>Fungi incertae sedis</taxon>
        <taxon>Mucoromycota</taxon>
        <taxon>Mucoromycotina</taxon>
        <taxon>Endogonomycetes</taxon>
        <taxon>Endogonales</taxon>
        <taxon>Endogonaceae</taxon>
        <taxon>Jimgerdemannia</taxon>
    </lineage>
</organism>
<comment type="caution">
    <text evidence="3">The sequence shown here is derived from an EMBL/GenBank/DDBJ whole genome shotgun (WGS) entry which is preliminary data.</text>
</comment>
<proteinExistence type="predicted"/>
<dbReference type="GO" id="GO:0005829">
    <property type="term" value="C:cytosol"/>
    <property type="evidence" value="ECO:0007669"/>
    <property type="project" value="TreeGrafter"/>
</dbReference>
<evidence type="ECO:0000313" key="3">
    <source>
        <dbReference type="EMBL" id="RUP46789.1"/>
    </source>
</evidence>
<dbReference type="PANTHER" id="PTHR10996:SF277">
    <property type="entry name" value="GLYOXYLATE REDUCTASE_HYDROXYPYRUVATE REDUCTASE"/>
    <property type="match status" value="1"/>
</dbReference>
<dbReference type="InterPro" id="IPR050223">
    <property type="entry name" value="D-isomer_2-hydroxyacid_DH"/>
</dbReference>
<dbReference type="GO" id="GO:0016618">
    <property type="term" value="F:hydroxypyruvate reductase [NAD(P)H] activity"/>
    <property type="evidence" value="ECO:0007669"/>
    <property type="project" value="TreeGrafter"/>
</dbReference>
<accession>A0A433D7H0</accession>
<keyword evidence="1" id="KW-0560">Oxidoreductase</keyword>
<dbReference type="InterPro" id="IPR006139">
    <property type="entry name" value="D-isomer_2_OHA_DH_cat_dom"/>
</dbReference>
<dbReference type="SUPFAM" id="SSF52283">
    <property type="entry name" value="Formate/glycerate dehydrogenase catalytic domain-like"/>
    <property type="match status" value="1"/>
</dbReference>
<evidence type="ECO:0000259" key="2">
    <source>
        <dbReference type="Pfam" id="PF00389"/>
    </source>
</evidence>
<evidence type="ECO:0000313" key="4">
    <source>
        <dbReference type="Proteomes" id="UP000268093"/>
    </source>
</evidence>
<dbReference type="PANTHER" id="PTHR10996">
    <property type="entry name" value="2-HYDROXYACID DEHYDROGENASE-RELATED"/>
    <property type="match status" value="1"/>
</dbReference>
<dbReference type="GO" id="GO:0030267">
    <property type="term" value="F:glyoxylate reductase (NADPH) activity"/>
    <property type="evidence" value="ECO:0007669"/>
    <property type="project" value="TreeGrafter"/>
</dbReference>
<evidence type="ECO:0000256" key="1">
    <source>
        <dbReference type="ARBA" id="ARBA00023002"/>
    </source>
</evidence>
<reference evidence="3 4" key="1">
    <citation type="journal article" date="2018" name="New Phytol.">
        <title>Phylogenomics of Endogonaceae and evolution of mycorrhizas within Mucoromycota.</title>
        <authorList>
            <person name="Chang Y."/>
            <person name="Desiro A."/>
            <person name="Na H."/>
            <person name="Sandor L."/>
            <person name="Lipzen A."/>
            <person name="Clum A."/>
            <person name="Barry K."/>
            <person name="Grigoriev I.V."/>
            <person name="Martin F.M."/>
            <person name="Stajich J.E."/>
            <person name="Smith M.E."/>
            <person name="Bonito G."/>
            <person name="Spatafora J.W."/>
        </authorList>
    </citation>
    <scope>NUCLEOTIDE SEQUENCE [LARGE SCALE GENOMIC DNA]</scope>
    <source>
        <strain evidence="3 4">GMNB39</strain>
    </source>
</reference>
<dbReference type="GO" id="GO:0051287">
    <property type="term" value="F:NAD binding"/>
    <property type="evidence" value="ECO:0007669"/>
    <property type="project" value="InterPro"/>
</dbReference>
<keyword evidence="4" id="KW-1185">Reference proteome</keyword>